<dbReference type="EMBL" id="FJUY01000011">
    <property type="protein sequence ID" value="CZT21335.1"/>
    <property type="molecule type" value="Genomic_DNA"/>
</dbReference>
<dbReference type="AlphaFoldDB" id="A0A2D3V3R4"/>
<accession>A0A2D3V3R4</accession>
<feature type="domain" description="DUF4048" evidence="2">
    <location>
        <begin position="213"/>
        <end position="444"/>
    </location>
</feature>
<feature type="region of interest" description="Disordered" evidence="1">
    <location>
        <begin position="328"/>
        <end position="490"/>
    </location>
</feature>
<feature type="region of interest" description="Disordered" evidence="1">
    <location>
        <begin position="80"/>
        <end position="108"/>
    </location>
</feature>
<dbReference type="InterPro" id="IPR025122">
    <property type="entry name" value="DUF4048"/>
</dbReference>
<dbReference type="Proteomes" id="UP000225277">
    <property type="component" value="Unassembled WGS sequence"/>
</dbReference>
<feature type="compositionally biased region" description="Low complexity" evidence="1">
    <location>
        <begin position="29"/>
        <end position="42"/>
    </location>
</feature>
<gene>
    <name evidence="3" type="ORF">RCC_07198</name>
</gene>
<feature type="compositionally biased region" description="Polar residues" evidence="1">
    <location>
        <begin position="265"/>
        <end position="280"/>
    </location>
</feature>
<proteinExistence type="predicted"/>
<feature type="compositionally biased region" description="Low complexity" evidence="1">
    <location>
        <begin position="352"/>
        <end position="369"/>
    </location>
</feature>
<feature type="compositionally biased region" description="Polar residues" evidence="1">
    <location>
        <begin position="80"/>
        <end position="98"/>
    </location>
</feature>
<feature type="compositionally biased region" description="Low complexity" evidence="1">
    <location>
        <begin position="415"/>
        <end position="425"/>
    </location>
</feature>
<dbReference type="GeneID" id="35602317"/>
<feature type="compositionally biased region" description="Polar residues" evidence="1">
    <location>
        <begin position="438"/>
        <end position="460"/>
    </location>
</feature>
<dbReference type="OrthoDB" id="4097086at2759"/>
<dbReference type="RefSeq" id="XP_023628224.1">
    <property type="nucleotide sequence ID" value="XM_023772456.1"/>
</dbReference>
<evidence type="ECO:0000259" key="2">
    <source>
        <dbReference type="Pfam" id="PF13257"/>
    </source>
</evidence>
<name>A0A2D3V3R4_9PEZI</name>
<reference evidence="3 4" key="1">
    <citation type="submission" date="2016-03" db="EMBL/GenBank/DDBJ databases">
        <authorList>
            <person name="Ploux O."/>
        </authorList>
    </citation>
    <scope>NUCLEOTIDE SEQUENCE [LARGE SCALE GENOMIC DNA]</scope>
    <source>
        <strain evidence="3 4">URUG2</strain>
    </source>
</reference>
<organism evidence="3 4">
    <name type="scientific">Ramularia collo-cygni</name>
    <dbReference type="NCBI Taxonomy" id="112498"/>
    <lineage>
        <taxon>Eukaryota</taxon>
        <taxon>Fungi</taxon>
        <taxon>Dikarya</taxon>
        <taxon>Ascomycota</taxon>
        <taxon>Pezizomycotina</taxon>
        <taxon>Dothideomycetes</taxon>
        <taxon>Dothideomycetidae</taxon>
        <taxon>Mycosphaerellales</taxon>
        <taxon>Mycosphaerellaceae</taxon>
        <taxon>Ramularia</taxon>
    </lineage>
</organism>
<protein>
    <recommendedName>
        <fullName evidence="2">DUF4048 domain-containing protein</fullName>
    </recommendedName>
</protein>
<evidence type="ECO:0000313" key="3">
    <source>
        <dbReference type="EMBL" id="CZT21335.1"/>
    </source>
</evidence>
<feature type="region of interest" description="Disordered" evidence="1">
    <location>
        <begin position="149"/>
        <end position="287"/>
    </location>
</feature>
<keyword evidence="4" id="KW-1185">Reference proteome</keyword>
<feature type="compositionally biased region" description="Basic and acidic residues" evidence="1">
    <location>
        <begin position="149"/>
        <end position="159"/>
    </location>
</feature>
<feature type="region of interest" description="Disordered" evidence="1">
    <location>
        <begin position="21"/>
        <end position="49"/>
    </location>
</feature>
<feature type="compositionally biased region" description="Basic and acidic residues" evidence="1">
    <location>
        <begin position="239"/>
        <end position="258"/>
    </location>
</feature>
<evidence type="ECO:0000256" key="1">
    <source>
        <dbReference type="SAM" id="MobiDB-lite"/>
    </source>
</evidence>
<sequence>MENEIRDSTHHIETVNGTGTEMASNMINSSSPASPGLSGGMSRRADFQSHGRALSMVTGSSAPVRPNRLSVQFPIQRSSMNSPVVGTMSSPRDSTMPTPEQLVDPSEPLDGNFLHAIATSERKVLELKEELQRAQADLEKLKKQWARHEAQKKREDVKHVTKMQSLQTSPRVGDREDDADGSSAWMQQEMERRKALMSASKTSSRTVLPGQRHTRTLSLLSSPRDMPGTTPTMQPPRPPRRDSLKHVTRHSADGDMQSRRPAPLSRTSTAIDTGSNSTVGRRSADAIMPDKSIDQELLLRTGKELATNFKDGLWTFWEDLRQATVGEDTVAVAPPTRKSSTQTLGKPRKQNSRGSLRPSSRESSVASKASTERPNPPNTSTGALPDLADPTFWSSNQEAKPAPTRKATVSKHAKSSSVKRLSVVSNEPWDTWDDSPVASRSGSSVTSESNTIPSTVSGSPYTAVHCDSQDVPKKDPIPWPVLRKTSGGLGTLRRTASTLMKEWETSLRPSPGEEYNGNDDFLGANADAITFGTKAKSP</sequence>
<dbReference type="Pfam" id="PF13257">
    <property type="entry name" value="DUF4048"/>
    <property type="match status" value="1"/>
</dbReference>
<feature type="compositionally biased region" description="Basic and acidic residues" evidence="1">
    <location>
        <begin position="467"/>
        <end position="476"/>
    </location>
</feature>
<evidence type="ECO:0000313" key="4">
    <source>
        <dbReference type="Proteomes" id="UP000225277"/>
    </source>
</evidence>